<protein>
    <recommendedName>
        <fullName evidence="4">SGNH hydrolase-type esterase domain-containing protein</fullName>
    </recommendedName>
</protein>
<dbReference type="HOGENOM" id="CLU_1000618_0_0_7"/>
<proteinExistence type="predicted"/>
<organism evidence="2 3">
    <name type="scientific">Anaeromyxobacter dehalogenans (strain 2CP-C)</name>
    <dbReference type="NCBI Taxonomy" id="290397"/>
    <lineage>
        <taxon>Bacteria</taxon>
        <taxon>Pseudomonadati</taxon>
        <taxon>Myxococcota</taxon>
        <taxon>Myxococcia</taxon>
        <taxon>Myxococcales</taxon>
        <taxon>Cystobacterineae</taxon>
        <taxon>Anaeromyxobacteraceae</taxon>
        <taxon>Anaeromyxobacter</taxon>
    </lineage>
</organism>
<reference evidence="2 3" key="1">
    <citation type="submission" date="2006-01" db="EMBL/GenBank/DDBJ databases">
        <title>Complete sequence of Anaeromyxobacter dehalogenans 2CP-C.</title>
        <authorList>
            <consortium name="US DOE Joint Genome Institute"/>
            <person name="Copeland A."/>
            <person name="Lucas S."/>
            <person name="Lapidus A."/>
            <person name="Barry K."/>
            <person name="Detter J.C."/>
            <person name="Glavina T."/>
            <person name="Hammon N."/>
            <person name="Israni S."/>
            <person name="Pitluck S."/>
            <person name="Brettin T."/>
            <person name="Bruce D."/>
            <person name="Han C."/>
            <person name="Tapia R."/>
            <person name="Gilna P."/>
            <person name="Kiss H."/>
            <person name="Schmutz J."/>
            <person name="Larimer F."/>
            <person name="Land M."/>
            <person name="Kyrpides N."/>
            <person name="Anderson I."/>
            <person name="Sanford R.A."/>
            <person name="Ritalahti K.M."/>
            <person name="Thomas H.S."/>
            <person name="Kirby J.R."/>
            <person name="Zhulin I.B."/>
            <person name="Loeffler F.E."/>
            <person name="Richardson P."/>
        </authorList>
    </citation>
    <scope>NUCLEOTIDE SEQUENCE [LARGE SCALE GENOMIC DNA]</scope>
    <source>
        <strain evidence="2 3">2CP-C</strain>
    </source>
</reference>
<dbReference type="GO" id="GO:0016788">
    <property type="term" value="F:hydrolase activity, acting on ester bonds"/>
    <property type="evidence" value="ECO:0007669"/>
    <property type="project" value="UniProtKB-ARBA"/>
</dbReference>
<feature type="signal peptide" evidence="1">
    <location>
        <begin position="1"/>
        <end position="26"/>
    </location>
</feature>
<dbReference type="Proteomes" id="UP000001935">
    <property type="component" value="Chromosome"/>
</dbReference>
<dbReference type="Gene3D" id="3.40.50.1110">
    <property type="entry name" value="SGNH hydrolase"/>
    <property type="match status" value="1"/>
</dbReference>
<evidence type="ECO:0000313" key="2">
    <source>
        <dbReference type="EMBL" id="ABC82552.1"/>
    </source>
</evidence>
<name>Q2ILM3_ANADE</name>
<dbReference type="OrthoDB" id="7064934at2"/>
<dbReference type="KEGG" id="ade:Adeh_2782"/>
<evidence type="ECO:0000256" key="1">
    <source>
        <dbReference type="SAM" id="SignalP"/>
    </source>
</evidence>
<dbReference type="InterPro" id="IPR036514">
    <property type="entry name" value="SGNH_hydro_sf"/>
</dbReference>
<dbReference type="SUPFAM" id="SSF52266">
    <property type="entry name" value="SGNH hydrolase"/>
    <property type="match status" value="1"/>
</dbReference>
<evidence type="ECO:0000313" key="3">
    <source>
        <dbReference type="Proteomes" id="UP000001935"/>
    </source>
</evidence>
<dbReference type="EMBL" id="CP000251">
    <property type="protein sequence ID" value="ABC82552.1"/>
    <property type="molecule type" value="Genomic_DNA"/>
</dbReference>
<dbReference type="RefSeq" id="WP_011421834.1">
    <property type="nucleotide sequence ID" value="NC_007760.1"/>
</dbReference>
<feature type="chain" id="PRO_5004209756" description="SGNH hydrolase-type esterase domain-containing protein" evidence="1">
    <location>
        <begin position="27"/>
        <end position="277"/>
    </location>
</feature>
<accession>Q2ILM3</accession>
<evidence type="ECO:0008006" key="4">
    <source>
        <dbReference type="Google" id="ProtNLM"/>
    </source>
</evidence>
<dbReference type="eggNOG" id="COG2755">
    <property type="taxonomic scope" value="Bacteria"/>
</dbReference>
<sequence>MPFTRLVRLGGAAAVAVAAISGLARAEDPALRKDLEAVSRRTVLFGHQSVGTNILDGVQDLASREHVPLAIVDAGAAPGALPKGISHVFVERNGDPGLKLQSFDRALQRGPGEVDVALLKFCFVDLFEQGDPKALFDRYQASFRALQARHPRTTFVHVTMPLTTIPSGPKAFVKRLLGRERSEHHNQRREQFNALMRAAYQGREPLFDLAGLESTRPDGTRETYPLDGQPVSMLAAEYTDDGGHLNGVGRQRAARELLRILASVPARAPAPVTGSAR</sequence>
<gene>
    <name evidence="2" type="ordered locus">Adeh_2782</name>
</gene>
<dbReference type="STRING" id="290397.Adeh_2782"/>
<dbReference type="AlphaFoldDB" id="Q2ILM3"/>
<keyword evidence="1" id="KW-0732">Signal</keyword>